<organism evidence="1 2">
    <name type="scientific">Denitratisoma oestradiolicum</name>
    <dbReference type="NCBI Taxonomy" id="311182"/>
    <lineage>
        <taxon>Bacteria</taxon>
        <taxon>Pseudomonadati</taxon>
        <taxon>Pseudomonadota</taxon>
        <taxon>Betaproteobacteria</taxon>
        <taxon>Nitrosomonadales</taxon>
        <taxon>Sterolibacteriaceae</taxon>
        <taxon>Denitratisoma</taxon>
    </lineage>
</organism>
<reference evidence="1 2" key="1">
    <citation type="submission" date="2020-03" db="EMBL/GenBank/DDBJ databases">
        <authorList>
            <consortium name="Genoscope - CEA"/>
            <person name="William W."/>
        </authorList>
    </citation>
    <scope>NUCLEOTIDE SEQUENCE [LARGE SCALE GENOMIC DNA]</scope>
    <source>
        <strain evidence="2">DSM 16959</strain>
    </source>
</reference>
<accession>A0A6S6XSR1</accession>
<dbReference type="EMBL" id="LR778301">
    <property type="protein sequence ID" value="CAB1367183.1"/>
    <property type="molecule type" value="Genomic_DNA"/>
</dbReference>
<dbReference type="Proteomes" id="UP000515733">
    <property type="component" value="Chromosome"/>
</dbReference>
<dbReference type="RefSeq" id="WP_183148166.1">
    <property type="nucleotide sequence ID" value="NZ_LR778301.1"/>
</dbReference>
<name>A0A6S6XSR1_9PROT</name>
<protein>
    <submittedName>
        <fullName evidence="1">Uncharacterized protein</fullName>
    </submittedName>
</protein>
<keyword evidence="2" id="KW-1185">Reference proteome</keyword>
<gene>
    <name evidence="1" type="ORF">DENOEST_0011</name>
</gene>
<proteinExistence type="predicted"/>
<dbReference type="KEGG" id="doe:DENOEST_0011"/>
<evidence type="ECO:0000313" key="2">
    <source>
        <dbReference type="Proteomes" id="UP000515733"/>
    </source>
</evidence>
<dbReference type="AlphaFoldDB" id="A0A6S6XSR1"/>
<evidence type="ECO:0000313" key="1">
    <source>
        <dbReference type="EMBL" id="CAB1367183.1"/>
    </source>
</evidence>
<sequence>MQVQATLTEPSRHRLRGGLLLGHDSNANGGLAARSLSLTPGAGVIELPVADDFRPRAAPSGC</sequence>